<evidence type="ECO:0000259" key="4">
    <source>
        <dbReference type="PROSITE" id="PS50949"/>
    </source>
</evidence>
<organism evidence="5 6">
    <name type="scientific">Solobacterium moorei F0204</name>
    <dbReference type="NCBI Taxonomy" id="706433"/>
    <lineage>
        <taxon>Bacteria</taxon>
        <taxon>Bacillati</taxon>
        <taxon>Bacillota</taxon>
        <taxon>Erysipelotrichia</taxon>
        <taxon>Erysipelotrichales</taxon>
        <taxon>Erysipelotrichaceae</taxon>
        <taxon>Solobacterium</taxon>
    </lineage>
</organism>
<dbReference type="SUPFAM" id="SSF46785">
    <property type="entry name" value="Winged helix' DNA-binding domain"/>
    <property type="match status" value="1"/>
</dbReference>
<dbReference type="EMBL" id="AECQ01000007">
    <property type="protein sequence ID" value="EFW24940.1"/>
    <property type="molecule type" value="Genomic_DNA"/>
</dbReference>
<evidence type="ECO:0000256" key="1">
    <source>
        <dbReference type="ARBA" id="ARBA00023015"/>
    </source>
</evidence>
<dbReference type="PRINTS" id="PR00035">
    <property type="entry name" value="HTHGNTR"/>
</dbReference>
<dbReference type="SUPFAM" id="SSF64288">
    <property type="entry name" value="Chorismate lyase-like"/>
    <property type="match status" value="1"/>
</dbReference>
<keyword evidence="1" id="KW-0805">Transcription regulation</keyword>
<dbReference type="SMART" id="SM00866">
    <property type="entry name" value="UTRA"/>
    <property type="match status" value="1"/>
</dbReference>
<dbReference type="GO" id="GO:0003700">
    <property type="term" value="F:DNA-binding transcription factor activity"/>
    <property type="evidence" value="ECO:0007669"/>
    <property type="project" value="InterPro"/>
</dbReference>
<dbReference type="SMART" id="SM00345">
    <property type="entry name" value="HTH_GNTR"/>
    <property type="match status" value="1"/>
</dbReference>
<comment type="caution">
    <text evidence="5">The sequence shown here is derived from an EMBL/GenBank/DDBJ whole genome shotgun (WGS) entry which is preliminary data.</text>
</comment>
<keyword evidence="2" id="KW-0238">DNA-binding</keyword>
<accession>E7MLT4</accession>
<dbReference type="Pfam" id="PF07702">
    <property type="entry name" value="UTRA"/>
    <property type="match status" value="1"/>
</dbReference>
<dbReference type="Gene3D" id="1.10.10.10">
    <property type="entry name" value="Winged helix-like DNA-binding domain superfamily/Winged helix DNA-binding domain"/>
    <property type="match status" value="1"/>
</dbReference>
<evidence type="ECO:0000256" key="2">
    <source>
        <dbReference type="ARBA" id="ARBA00023125"/>
    </source>
</evidence>
<keyword evidence="3" id="KW-0804">Transcription</keyword>
<proteinExistence type="predicted"/>
<dbReference type="Pfam" id="PF00392">
    <property type="entry name" value="GntR"/>
    <property type="match status" value="1"/>
</dbReference>
<dbReference type="eggNOG" id="COG2188">
    <property type="taxonomic scope" value="Bacteria"/>
</dbReference>
<dbReference type="PROSITE" id="PS50949">
    <property type="entry name" value="HTH_GNTR"/>
    <property type="match status" value="1"/>
</dbReference>
<name>E7MLT4_9FIRM</name>
<reference evidence="5 6" key="1">
    <citation type="submission" date="2010-08" db="EMBL/GenBank/DDBJ databases">
        <authorList>
            <person name="Weinstock G."/>
            <person name="Sodergren E."/>
            <person name="Clifton S."/>
            <person name="Fulton L."/>
            <person name="Fulton B."/>
            <person name="Courtney L."/>
            <person name="Fronick C."/>
            <person name="Harrison M."/>
            <person name="Strong C."/>
            <person name="Farmer C."/>
            <person name="Delahaunty K."/>
            <person name="Markovic C."/>
            <person name="Hall O."/>
            <person name="Minx P."/>
            <person name="Tomlinson C."/>
            <person name="Mitreva M."/>
            <person name="Hou S."/>
            <person name="Chen J."/>
            <person name="Wollam A."/>
            <person name="Pepin K.H."/>
            <person name="Johnson M."/>
            <person name="Bhonagiri V."/>
            <person name="Zhang X."/>
            <person name="Suruliraj S."/>
            <person name="Warren W."/>
            <person name="Chinwalla A."/>
            <person name="Mardis E.R."/>
            <person name="Wilson R.K."/>
        </authorList>
    </citation>
    <scope>NUCLEOTIDE SEQUENCE [LARGE SCALE GENOMIC DNA]</scope>
    <source>
        <strain evidence="5 6">F0204</strain>
    </source>
</reference>
<dbReference type="InterPro" id="IPR050679">
    <property type="entry name" value="Bact_HTH_transcr_reg"/>
</dbReference>
<dbReference type="RefSeq" id="WP_006525337.1">
    <property type="nucleotide sequence ID" value="NZ_GL637648.1"/>
</dbReference>
<dbReference type="InterPro" id="IPR036388">
    <property type="entry name" value="WH-like_DNA-bd_sf"/>
</dbReference>
<sequence length="249" mass="29092">MMEIQSKNNPLYLDVYNDILNKIDTSVYKPGMVLPSEQDLQKQYNVSRITVRRALSDLVHDGLLERTRGRGTVILPKKNKEDLYELSGFTEDAKRNGDIPTSVIIKLDEIKCPSDIAKFLQIDEHEKVYYLKRLRLINGRISGIFETYISQRFPFKISANDFNEKTSLYDFYKENGVIIADAVETLESIMATPELKREMFIESDMPIFYRARITYDNNSKPIEYSKNYYKANGYKYVVHLHRKNETVSK</sequence>
<dbReference type="GO" id="GO:0003677">
    <property type="term" value="F:DNA binding"/>
    <property type="evidence" value="ECO:0007669"/>
    <property type="project" value="UniProtKB-KW"/>
</dbReference>
<feature type="domain" description="HTH gntR-type" evidence="4">
    <location>
        <begin position="9"/>
        <end position="77"/>
    </location>
</feature>
<keyword evidence="6" id="KW-1185">Reference proteome</keyword>
<dbReference type="PANTHER" id="PTHR44846:SF1">
    <property type="entry name" value="MANNOSYL-D-GLYCERATE TRANSPORT_METABOLISM SYSTEM REPRESSOR MNGR-RELATED"/>
    <property type="match status" value="1"/>
</dbReference>
<dbReference type="InterPro" id="IPR036390">
    <property type="entry name" value="WH_DNA-bd_sf"/>
</dbReference>
<dbReference type="FunFam" id="1.10.10.10:FF:000079">
    <property type="entry name" value="GntR family transcriptional regulator"/>
    <property type="match status" value="1"/>
</dbReference>
<evidence type="ECO:0000313" key="5">
    <source>
        <dbReference type="EMBL" id="EFW24940.1"/>
    </source>
</evidence>
<dbReference type="Gene3D" id="3.40.1410.10">
    <property type="entry name" value="Chorismate lyase-like"/>
    <property type="match status" value="1"/>
</dbReference>
<dbReference type="AlphaFoldDB" id="E7MLT4"/>
<protein>
    <submittedName>
        <fullName evidence="5">UbiC transcription regulator-associated domain protein</fullName>
    </submittedName>
</protein>
<dbReference type="HOGENOM" id="CLU_063236_4_2_9"/>
<dbReference type="InterPro" id="IPR011663">
    <property type="entry name" value="UTRA"/>
</dbReference>
<gene>
    <name evidence="5" type="ORF">HMPREF9430_00497</name>
</gene>
<dbReference type="InterPro" id="IPR028978">
    <property type="entry name" value="Chorismate_lyase_/UTRA_dom_sf"/>
</dbReference>
<dbReference type="STRING" id="706433.HMPREF9430_00497"/>
<evidence type="ECO:0000313" key="6">
    <source>
        <dbReference type="Proteomes" id="UP000004097"/>
    </source>
</evidence>
<dbReference type="OrthoDB" id="457376at2"/>
<dbReference type="Proteomes" id="UP000004097">
    <property type="component" value="Unassembled WGS sequence"/>
</dbReference>
<dbReference type="InterPro" id="IPR000524">
    <property type="entry name" value="Tscrpt_reg_HTH_GntR"/>
</dbReference>
<dbReference type="PANTHER" id="PTHR44846">
    <property type="entry name" value="MANNOSYL-D-GLYCERATE TRANSPORT/METABOLISM SYSTEM REPRESSOR MNGR-RELATED"/>
    <property type="match status" value="1"/>
</dbReference>
<dbReference type="GO" id="GO:0045892">
    <property type="term" value="P:negative regulation of DNA-templated transcription"/>
    <property type="evidence" value="ECO:0007669"/>
    <property type="project" value="TreeGrafter"/>
</dbReference>
<dbReference type="CDD" id="cd07377">
    <property type="entry name" value="WHTH_GntR"/>
    <property type="match status" value="1"/>
</dbReference>
<evidence type="ECO:0000256" key="3">
    <source>
        <dbReference type="ARBA" id="ARBA00023163"/>
    </source>
</evidence>